<dbReference type="Proteomes" id="UP000236161">
    <property type="component" value="Unassembled WGS sequence"/>
</dbReference>
<gene>
    <name evidence="1" type="ORF">AXF42_Ash006822</name>
</gene>
<protein>
    <submittedName>
        <fullName evidence="1">Uncharacterized protein</fullName>
    </submittedName>
</protein>
<sequence length="84" mass="9146">MCIVQGAASNGRLSKEDAARICVEALDSIPPKGLIIEFGFDLQAVPPFIDESWSLDFGISHNGSYQNPNYISDEEEEQAVARCA</sequence>
<dbReference type="EMBL" id="KZ451979">
    <property type="protein sequence ID" value="PKA55620.1"/>
    <property type="molecule type" value="Genomic_DNA"/>
</dbReference>
<organism evidence="1 2">
    <name type="scientific">Apostasia shenzhenica</name>
    <dbReference type="NCBI Taxonomy" id="1088818"/>
    <lineage>
        <taxon>Eukaryota</taxon>
        <taxon>Viridiplantae</taxon>
        <taxon>Streptophyta</taxon>
        <taxon>Embryophyta</taxon>
        <taxon>Tracheophyta</taxon>
        <taxon>Spermatophyta</taxon>
        <taxon>Magnoliopsida</taxon>
        <taxon>Liliopsida</taxon>
        <taxon>Asparagales</taxon>
        <taxon>Orchidaceae</taxon>
        <taxon>Apostasioideae</taxon>
        <taxon>Apostasia</taxon>
    </lineage>
</organism>
<evidence type="ECO:0000313" key="1">
    <source>
        <dbReference type="EMBL" id="PKA55620.1"/>
    </source>
</evidence>
<evidence type="ECO:0000313" key="2">
    <source>
        <dbReference type="Proteomes" id="UP000236161"/>
    </source>
</evidence>
<keyword evidence="2" id="KW-1185">Reference proteome</keyword>
<dbReference type="AlphaFoldDB" id="A0A2I0AJA4"/>
<accession>A0A2I0AJA4</accession>
<reference evidence="1 2" key="1">
    <citation type="journal article" date="2017" name="Nature">
        <title>The Apostasia genome and the evolution of orchids.</title>
        <authorList>
            <person name="Zhang G.Q."/>
            <person name="Liu K.W."/>
            <person name="Li Z."/>
            <person name="Lohaus R."/>
            <person name="Hsiao Y.Y."/>
            <person name="Niu S.C."/>
            <person name="Wang J.Y."/>
            <person name="Lin Y.C."/>
            <person name="Xu Q."/>
            <person name="Chen L.J."/>
            <person name="Yoshida K."/>
            <person name="Fujiwara S."/>
            <person name="Wang Z.W."/>
            <person name="Zhang Y.Q."/>
            <person name="Mitsuda N."/>
            <person name="Wang M."/>
            <person name="Liu G.H."/>
            <person name="Pecoraro L."/>
            <person name="Huang H.X."/>
            <person name="Xiao X.J."/>
            <person name="Lin M."/>
            <person name="Wu X.Y."/>
            <person name="Wu W.L."/>
            <person name="Chen Y.Y."/>
            <person name="Chang S.B."/>
            <person name="Sakamoto S."/>
            <person name="Ohme-Takagi M."/>
            <person name="Yagi M."/>
            <person name="Zeng S.J."/>
            <person name="Shen C.Y."/>
            <person name="Yeh C.M."/>
            <person name="Luo Y.B."/>
            <person name="Tsai W.C."/>
            <person name="Van de Peer Y."/>
            <person name="Liu Z.J."/>
        </authorList>
    </citation>
    <scope>NUCLEOTIDE SEQUENCE [LARGE SCALE GENOMIC DNA]</scope>
    <source>
        <strain evidence="2">cv. Shenzhen</strain>
        <tissue evidence="1">Stem</tissue>
    </source>
</reference>
<name>A0A2I0AJA4_9ASPA</name>
<proteinExistence type="predicted"/>